<dbReference type="STRING" id="1759059.ATE48_06550"/>
<dbReference type="InParanoid" id="A0A1B1AGD4"/>
<dbReference type="PANTHER" id="PTHR44591">
    <property type="entry name" value="STRESS RESPONSE REGULATOR PROTEIN 1"/>
    <property type="match status" value="1"/>
</dbReference>
<accession>A0A1B1AGD4</accession>
<evidence type="ECO:0000313" key="4">
    <source>
        <dbReference type="EMBL" id="ANP45601.1"/>
    </source>
</evidence>
<dbReference type="SMART" id="SM00448">
    <property type="entry name" value="REC"/>
    <property type="match status" value="1"/>
</dbReference>
<organism evidence="4 5">
    <name type="scientific">Candidatus Viadribacter manganicus</name>
    <dbReference type="NCBI Taxonomy" id="1759059"/>
    <lineage>
        <taxon>Bacteria</taxon>
        <taxon>Pseudomonadati</taxon>
        <taxon>Pseudomonadota</taxon>
        <taxon>Alphaproteobacteria</taxon>
        <taxon>Hyphomonadales</taxon>
        <taxon>Hyphomonadaceae</taxon>
        <taxon>Candidatus Viadribacter</taxon>
    </lineage>
</organism>
<protein>
    <recommendedName>
        <fullName evidence="3">Response regulatory domain-containing protein</fullName>
    </recommendedName>
</protein>
<dbReference type="GO" id="GO:0000160">
    <property type="term" value="P:phosphorelay signal transduction system"/>
    <property type="evidence" value="ECO:0007669"/>
    <property type="project" value="InterPro"/>
</dbReference>
<proteinExistence type="predicted"/>
<dbReference type="Gene3D" id="3.40.50.2300">
    <property type="match status" value="1"/>
</dbReference>
<dbReference type="SUPFAM" id="SSF52172">
    <property type="entry name" value="CheY-like"/>
    <property type="match status" value="1"/>
</dbReference>
<dbReference type="AlphaFoldDB" id="A0A1B1AGD4"/>
<evidence type="ECO:0000313" key="5">
    <source>
        <dbReference type="Proteomes" id="UP000092498"/>
    </source>
</evidence>
<feature type="domain" description="Response regulatory" evidence="3">
    <location>
        <begin position="7"/>
        <end position="124"/>
    </location>
</feature>
<dbReference type="InterPro" id="IPR011006">
    <property type="entry name" value="CheY-like_superfamily"/>
</dbReference>
<name>A0A1B1AGD4_9PROT</name>
<evidence type="ECO:0000259" key="3">
    <source>
        <dbReference type="PROSITE" id="PS50110"/>
    </source>
</evidence>
<gene>
    <name evidence="4" type="ORF">ATE48_06550</name>
</gene>
<dbReference type="PROSITE" id="PS50110">
    <property type="entry name" value="RESPONSE_REGULATORY"/>
    <property type="match status" value="1"/>
</dbReference>
<dbReference type="PANTHER" id="PTHR44591:SF3">
    <property type="entry name" value="RESPONSE REGULATORY DOMAIN-CONTAINING PROTEIN"/>
    <property type="match status" value="1"/>
</dbReference>
<dbReference type="InterPro" id="IPR001789">
    <property type="entry name" value="Sig_transdc_resp-reg_receiver"/>
</dbReference>
<evidence type="ECO:0000256" key="1">
    <source>
        <dbReference type="ARBA" id="ARBA00022553"/>
    </source>
</evidence>
<dbReference type="RefSeq" id="WP_066769186.1">
    <property type="nucleotide sequence ID" value="NZ_CP013244.1"/>
</dbReference>
<feature type="modified residue" description="4-aspartylphosphate" evidence="2">
    <location>
        <position position="57"/>
    </location>
</feature>
<dbReference type="EMBL" id="CP013244">
    <property type="protein sequence ID" value="ANP45601.1"/>
    <property type="molecule type" value="Genomic_DNA"/>
</dbReference>
<sequence>MQGADLDVLIVDDHEGMRTLLTRVLVRVGVTRVRQAANGADALAALKARPASLVLADRNMPGMSGLAFIEAARADTALAHARIIMISGDTSAEHRAAARAAGADAVLEKPVTPRSLLNAIEALFAV</sequence>
<evidence type="ECO:0000256" key="2">
    <source>
        <dbReference type="PROSITE-ProRule" id="PRU00169"/>
    </source>
</evidence>
<keyword evidence="5" id="KW-1185">Reference proteome</keyword>
<dbReference type="Proteomes" id="UP000092498">
    <property type="component" value="Chromosome"/>
</dbReference>
<dbReference type="Pfam" id="PF00072">
    <property type="entry name" value="Response_reg"/>
    <property type="match status" value="1"/>
</dbReference>
<keyword evidence="1 2" id="KW-0597">Phosphoprotein</keyword>
<dbReference type="KEGG" id="cbot:ATE48_06550"/>
<reference evidence="4 5" key="1">
    <citation type="submission" date="2015-11" db="EMBL/GenBank/DDBJ databases">
        <title>Whole-Genome Sequence of Candidatus Oderbacter manganicum from the National Park Lower Oder Valley, Germany.</title>
        <authorList>
            <person name="Braun B."/>
            <person name="Liere K."/>
            <person name="Szewzyk U."/>
        </authorList>
    </citation>
    <scope>NUCLEOTIDE SEQUENCE [LARGE SCALE GENOMIC DNA]</scope>
    <source>
        <strain evidence="4 5">OTSz_A_272</strain>
    </source>
</reference>
<dbReference type="InterPro" id="IPR050595">
    <property type="entry name" value="Bact_response_regulator"/>
</dbReference>